<evidence type="ECO:0000313" key="1">
    <source>
        <dbReference type="EMBL" id="SCV73586.1"/>
    </source>
</evidence>
<dbReference type="Proteomes" id="UP000198372">
    <property type="component" value="Unassembled WGS sequence"/>
</dbReference>
<keyword evidence="2" id="KW-1185">Reference proteome</keyword>
<sequence>MSPCSLAQRLPVEIIDHIASCVTDSIGHLKDIRSVYPTLLAVASTCQAWGGSFSAGCISSCVCLTSARRRTSSMADNWPCNWS</sequence>
<gene>
    <name evidence="1" type="ORF">BQ2448_7512</name>
</gene>
<name>A0A238FR60_9BASI</name>
<organism evidence="1 2">
    <name type="scientific">Microbotryum intermedium</name>
    <dbReference type="NCBI Taxonomy" id="269621"/>
    <lineage>
        <taxon>Eukaryota</taxon>
        <taxon>Fungi</taxon>
        <taxon>Dikarya</taxon>
        <taxon>Basidiomycota</taxon>
        <taxon>Pucciniomycotina</taxon>
        <taxon>Microbotryomycetes</taxon>
        <taxon>Microbotryales</taxon>
        <taxon>Microbotryaceae</taxon>
        <taxon>Microbotryum</taxon>
    </lineage>
</organism>
<accession>A0A238FR60</accession>
<reference evidence="2" key="1">
    <citation type="submission" date="2016-09" db="EMBL/GenBank/DDBJ databases">
        <authorList>
            <person name="Jeantristanb JTB J.-T."/>
            <person name="Ricardo R."/>
        </authorList>
    </citation>
    <scope>NUCLEOTIDE SEQUENCE [LARGE SCALE GENOMIC DNA]</scope>
</reference>
<dbReference type="AlphaFoldDB" id="A0A238FR60"/>
<dbReference type="EMBL" id="FMSP01000018">
    <property type="protein sequence ID" value="SCV73586.1"/>
    <property type="molecule type" value="Genomic_DNA"/>
</dbReference>
<proteinExistence type="predicted"/>
<protein>
    <submittedName>
        <fullName evidence="1">BQ2448_7512 protein</fullName>
    </submittedName>
</protein>
<evidence type="ECO:0000313" key="2">
    <source>
        <dbReference type="Proteomes" id="UP000198372"/>
    </source>
</evidence>